<evidence type="ECO:0000313" key="1">
    <source>
        <dbReference type="EMBL" id="CAK9862874.1"/>
    </source>
</evidence>
<reference evidence="1" key="1">
    <citation type="submission" date="2024-03" db="EMBL/GenBank/DDBJ databases">
        <authorList>
            <consortium name="ELIXIR-Norway"/>
            <consortium name="Elixir Norway"/>
        </authorList>
    </citation>
    <scope>NUCLEOTIDE SEQUENCE</scope>
</reference>
<gene>
    <name evidence="1" type="ORF">CSSPJE1EN2_LOCUS5869</name>
</gene>
<evidence type="ECO:0000313" key="2">
    <source>
        <dbReference type="Proteomes" id="UP001497522"/>
    </source>
</evidence>
<proteinExistence type="predicted"/>
<organism evidence="1 2">
    <name type="scientific">Sphagnum jensenii</name>
    <dbReference type="NCBI Taxonomy" id="128206"/>
    <lineage>
        <taxon>Eukaryota</taxon>
        <taxon>Viridiplantae</taxon>
        <taxon>Streptophyta</taxon>
        <taxon>Embryophyta</taxon>
        <taxon>Bryophyta</taxon>
        <taxon>Sphagnophytina</taxon>
        <taxon>Sphagnopsida</taxon>
        <taxon>Sphagnales</taxon>
        <taxon>Sphagnaceae</taxon>
        <taxon>Sphagnum</taxon>
    </lineage>
</organism>
<dbReference type="PANTHER" id="PTHR34966:SF1">
    <property type="entry name" value="OS04G0508100 PROTEIN"/>
    <property type="match status" value="1"/>
</dbReference>
<dbReference type="PANTHER" id="PTHR34966">
    <property type="entry name" value="OSJNBA0043L24.15 PROTEIN"/>
    <property type="match status" value="1"/>
</dbReference>
<accession>A0ABP1AJZ4</accession>
<dbReference type="Proteomes" id="UP001497522">
    <property type="component" value="Chromosome 13"/>
</dbReference>
<name>A0ABP1AJZ4_9BRYO</name>
<sequence>MSGRGNFVARVVQYVVNELVVDRLANNVSFQRFAVMSSKAIEDVAQKDMILCISKVPQGLQAREELTHQLKVYSESFKEEISRSLKDINKRH</sequence>
<protein>
    <submittedName>
        <fullName evidence="1">Uncharacterized protein</fullName>
    </submittedName>
</protein>
<dbReference type="EMBL" id="OZ023714">
    <property type="protein sequence ID" value="CAK9862874.1"/>
    <property type="molecule type" value="Genomic_DNA"/>
</dbReference>
<keyword evidence="2" id="KW-1185">Reference proteome</keyword>